<name>A0A0N7L6M3_PLAHL</name>
<protein>
    <submittedName>
        <fullName evidence="1">Uncharacterized protein</fullName>
    </submittedName>
</protein>
<dbReference type="RefSeq" id="XP_024581044.1">
    <property type="nucleotide sequence ID" value="XM_024730804.1"/>
</dbReference>
<dbReference type="EMBL" id="CCYD01001315">
    <property type="protein sequence ID" value="CEG44675.1"/>
    <property type="molecule type" value="Genomic_DNA"/>
</dbReference>
<dbReference type="GeneID" id="36396077"/>
<evidence type="ECO:0000313" key="2">
    <source>
        <dbReference type="Proteomes" id="UP000054928"/>
    </source>
</evidence>
<dbReference type="AlphaFoldDB" id="A0A0N7L6M3"/>
<reference evidence="2" key="1">
    <citation type="submission" date="2014-09" db="EMBL/GenBank/DDBJ databases">
        <authorList>
            <person name="Sharma Rahul"/>
            <person name="Thines Marco"/>
        </authorList>
    </citation>
    <scope>NUCLEOTIDE SEQUENCE [LARGE SCALE GENOMIC DNA]</scope>
</reference>
<organism evidence="1 2">
    <name type="scientific">Plasmopara halstedii</name>
    <name type="common">Downy mildew of sunflower</name>
    <dbReference type="NCBI Taxonomy" id="4781"/>
    <lineage>
        <taxon>Eukaryota</taxon>
        <taxon>Sar</taxon>
        <taxon>Stramenopiles</taxon>
        <taxon>Oomycota</taxon>
        <taxon>Peronosporomycetes</taxon>
        <taxon>Peronosporales</taxon>
        <taxon>Peronosporaceae</taxon>
        <taxon>Plasmopara</taxon>
    </lineage>
</organism>
<accession>A0A0N7L6M3</accession>
<keyword evidence="2" id="KW-1185">Reference proteome</keyword>
<sequence>MYRCTSLRVQHMYRDVHARYITIHVHHDRSGDEMEVCVTSAAAFRSSQTV</sequence>
<proteinExistence type="predicted"/>
<evidence type="ECO:0000313" key="1">
    <source>
        <dbReference type="EMBL" id="CEG44675.1"/>
    </source>
</evidence>
<dbReference type="Proteomes" id="UP000054928">
    <property type="component" value="Unassembled WGS sequence"/>
</dbReference>